<sequence length="359" mass="39469">MTTKRRSTVHDLAALRLHPDGSRVQNADTNVQLRKGKAAARDARGNWIARDAGGSGKVKQRHASARVAENTSDGEIFGTAGINGGEEQEHASQEQEDFLESSRARKRRKFNEDLSFLAPPRTTPEAPVVKSQETLVQGREPSQEPPLPSSDLLKCIHYFASTYYTGTGQLYDATREVRREKKRRRLKKLQALVDESRQAARARDEATTTDLDHAQSSGEDESESGESEEEEEGNKGKGKTVSSRTRAAPANTDMYKIFDGSALMVIGMLLQEHVAGLLRPNIPEGWEEEMAVAERSAAGESSTGQNKRKRRQKRKRRSSEEEAGEAALTDSGAEGGNPEGSHSRAHVETDSSDGEYIPQ</sequence>
<proteinExistence type="predicted"/>
<evidence type="ECO:0000313" key="3">
    <source>
        <dbReference type="Proteomes" id="UP000250043"/>
    </source>
</evidence>
<accession>A0A8E2DRG6</accession>
<evidence type="ECO:0000313" key="2">
    <source>
        <dbReference type="EMBL" id="OCH94504.1"/>
    </source>
</evidence>
<name>A0A8E2DRG6_9APHY</name>
<feature type="region of interest" description="Disordered" evidence="1">
    <location>
        <begin position="50"/>
        <end position="98"/>
    </location>
</feature>
<keyword evidence="3" id="KW-1185">Reference proteome</keyword>
<feature type="compositionally biased region" description="Basic and acidic residues" evidence="1">
    <location>
        <begin position="194"/>
        <end position="213"/>
    </location>
</feature>
<gene>
    <name evidence="2" type="ORF">OBBRIDRAFT_823441</name>
</gene>
<feature type="compositionally biased region" description="Acidic residues" evidence="1">
    <location>
        <begin position="218"/>
        <end position="232"/>
    </location>
</feature>
<feature type="region of interest" description="Disordered" evidence="1">
    <location>
        <begin position="189"/>
        <end position="247"/>
    </location>
</feature>
<dbReference type="Proteomes" id="UP000250043">
    <property type="component" value="Unassembled WGS sequence"/>
</dbReference>
<feature type="compositionally biased region" description="Basic residues" evidence="1">
    <location>
        <begin position="306"/>
        <end position="317"/>
    </location>
</feature>
<feature type="region of interest" description="Disordered" evidence="1">
    <location>
        <begin position="291"/>
        <end position="359"/>
    </location>
</feature>
<evidence type="ECO:0000256" key="1">
    <source>
        <dbReference type="SAM" id="MobiDB-lite"/>
    </source>
</evidence>
<organism evidence="2 3">
    <name type="scientific">Obba rivulosa</name>
    <dbReference type="NCBI Taxonomy" id="1052685"/>
    <lineage>
        <taxon>Eukaryota</taxon>
        <taxon>Fungi</taxon>
        <taxon>Dikarya</taxon>
        <taxon>Basidiomycota</taxon>
        <taxon>Agaricomycotina</taxon>
        <taxon>Agaricomycetes</taxon>
        <taxon>Polyporales</taxon>
        <taxon>Gelatoporiaceae</taxon>
        <taxon>Obba</taxon>
    </lineage>
</organism>
<dbReference type="OrthoDB" id="2565191at2759"/>
<dbReference type="AlphaFoldDB" id="A0A8E2DRG6"/>
<reference evidence="2 3" key="1">
    <citation type="submission" date="2016-07" db="EMBL/GenBank/DDBJ databases">
        <title>Draft genome of the white-rot fungus Obba rivulosa 3A-2.</title>
        <authorList>
            <consortium name="DOE Joint Genome Institute"/>
            <person name="Miettinen O."/>
            <person name="Riley R."/>
            <person name="Acob R."/>
            <person name="Barry K."/>
            <person name="Cullen D."/>
            <person name="De Vries R."/>
            <person name="Hainaut M."/>
            <person name="Hatakka A."/>
            <person name="Henrissat B."/>
            <person name="Hilden K."/>
            <person name="Kuo R."/>
            <person name="Labutti K."/>
            <person name="Lipzen A."/>
            <person name="Makela M.R."/>
            <person name="Sandor L."/>
            <person name="Spatafora J.W."/>
            <person name="Grigoriev I.V."/>
            <person name="Hibbett D.S."/>
        </authorList>
    </citation>
    <scope>NUCLEOTIDE SEQUENCE [LARGE SCALE GENOMIC DNA]</scope>
    <source>
        <strain evidence="2 3">3A-2</strain>
    </source>
</reference>
<protein>
    <submittedName>
        <fullName evidence="2">Uncharacterized protein</fullName>
    </submittedName>
</protein>
<dbReference type="EMBL" id="KV722343">
    <property type="protein sequence ID" value="OCH94504.1"/>
    <property type="molecule type" value="Genomic_DNA"/>
</dbReference>